<keyword evidence="2" id="KW-1185">Reference proteome</keyword>
<gene>
    <name evidence="1" type="ORF">BCR37DRAFT_381520</name>
</gene>
<accession>A0A1Y2F651</accession>
<dbReference type="GeneID" id="63786314"/>
<dbReference type="EMBL" id="MCFI01000015">
    <property type="protein sequence ID" value="ORY79378.1"/>
    <property type="molecule type" value="Genomic_DNA"/>
</dbReference>
<organism evidence="1 2">
    <name type="scientific">Protomyces lactucae-debilis</name>
    <dbReference type="NCBI Taxonomy" id="2754530"/>
    <lineage>
        <taxon>Eukaryota</taxon>
        <taxon>Fungi</taxon>
        <taxon>Dikarya</taxon>
        <taxon>Ascomycota</taxon>
        <taxon>Taphrinomycotina</taxon>
        <taxon>Taphrinomycetes</taxon>
        <taxon>Taphrinales</taxon>
        <taxon>Protomycetaceae</taxon>
        <taxon>Protomyces</taxon>
    </lineage>
</organism>
<evidence type="ECO:0000313" key="1">
    <source>
        <dbReference type="EMBL" id="ORY79378.1"/>
    </source>
</evidence>
<proteinExistence type="predicted"/>
<name>A0A1Y2F651_PROLT</name>
<dbReference type="RefSeq" id="XP_040723749.1">
    <property type="nucleotide sequence ID" value="XM_040869715.1"/>
</dbReference>
<sequence>MVMTGLCSAWRLHAHDALCVCVAIYAALSQTSKIVAIRRVSLCSVYSSAMVWRQVNEDIQRRSHAMLRCRL</sequence>
<comment type="caution">
    <text evidence="1">The sequence shown here is derived from an EMBL/GenBank/DDBJ whole genome shotgun (WGS) entry which is preliminary data.</text>
</comment>
<dbReference type="Proteomes" id="UP000193685">
    <property type="component" value="Unassembled WGS sequence"/>
</dbReference>
<protein>
    <submittedName>
        <fullName evidence="1">Uncharacterized protein</fullName>
    </submittedName>
</protein>
<dbReference type="AlphaFoldDB" id="A0A1Y2F651"/>
<evidence type="ECO:0000313" key="2">
    <source>
        <dbReference type="Proteomes" id="UP000193685"/>
    </source>
</evidence>
<reference evidence="1 2" key="1">
    <citation type="submission" date="2016-07" db="EMBL/GenBank/DDBJ databases">
        <title>Pervasive Adenine N6-methylation of Active Genes in Fungi.</title>
        <authorList>
            <consortium name="DOE Joint Genome Institute"/>
            <person name="Mondo S.J."/>
            <person name="Dannebaum R.O."/>
            <person name="Kuo R.C."/>
            <person name="Labutti K."/>
            <person name="Haridas S."/>
            <person name="Kuo A."/>
            <person name="Salamov A."/>
            <person name="Ahrendt S.R."/>
            <person name="Lipzen A."/>
            <person name="Sullivan W."/>
            <person name="Andreopoulos W.B."/>
            <person name="Clum A."/>
            <person name="Lindquist E."/>
            <person name="Daum C."/>
            <person name="Ramamoorthy G.K."/>
            <person name="Gryganskyi A."/>
            <person name="Culley D."/>
            <person name="Magnuson J.K."/>
            <person name="James T.Y."/>
            <person name="O'Malley M.A."/>
            <person name="Stajich J.E."/>
            <person name="Spatafora J.W."/>
            <person name="Visel A."/>
            <person name="Grigoriev I.V."/>
        </authorList>
    </citation>
    <scope>NUCLEOTIDE SEQUENCE [LARGE SCALE GENOMIC DNA]</scope>
    <source>
        <strain evidence="1 2">12-1054</strain>
    </source>
</reference>